<proteinExistence type="predicted"/>
<dbReference type="Proteomes" id="UP000556084">
    <property type="component" value="Unassembled WGS sequence"/>
</dbReference>
<organism evidence="1 2">
    <name type="scientific">Streptomyces olivoverticillatus</name>
    <dbReference type="NCBI Taxonomy" id="66427"/>
    <lineage>
        <taxon>Bacteria</taxon>
        <taxon>Bacillati</taxon>
        <taxon>Actinomycetota</taxon>
        <taxon>Actinomycetes</taxon>
        <taxon>Kitasatosporales</taxon>
        <taxon>Streptomycetaceae</taxon>
        <taxon>Streptomyces</taxon>
    </lineage>
</organism>
<evidence type="ECO:0000313" key="1">
    <source>
        <dbReference type="EMBL" id="MBB4893531.1"/>
    </source>
</evidence>
<protein>
    <submittedName>
        <fullName evidence="1">Uncharacterized protein</fullName>
    </submittedName>
</protein>
<evidence type="ECO:0000313" key="2">
    <source>
        <dbReference type="Proteomes" id="UP000556084"/>
    </source>
</evidence>
<reference evidence="1 2" key="1">
    <citation type="submission" date="2020-08" db="EMBL/GenBank/DDBJ databases">
        <title>Genomic Encyclopedia of Type Strains, Phase III (KMG-III): the genomes of soil and plant-associated and newly described type strains.</title>
        <authorList>
            <person name="Whitman W."/>
        </authorList>
    </citation>
    <scope>NUCLEOTIDE SEQUENCE [LARGE SCALE GENOMIC DNA]</scope>
    <source>
        <strain evidence="1 2">CECT 3266</strain>
    </source>
</reference>
<dbReference type="RefSeq" id="WP_184349386.1">
    <property type="nucleotide sequence ID" value="NZ_JACHJH010000003.1"/>
</dbReference>
<sequence>MPTTPRLVTVDRVIANHGQTVANITQQTVATDLPDFIEQVQRAASILGLGLSSHFQDDADSLSSAATYLADALGLADSDPERAVLLSWANQHLDDLDESDFL</sequence>
<dbReference type="EMBL" id="JACHJH010000003">
    <property type="protein sequence ID" value="MBB4893531.1"/>
    <property type="molecule type" value="Genomic_DNA"/>
</dbReference>
<comment type="caution">
    <text evidence="1">The sequence shown here is derived from an EMBL/GenBank/DDBJ whole genome shotgun (WGS) entry which is preliminary data.</text>
</comment>
<name>A0A7W7LPV7_9ACTN</name>
<gene>
    <name evidence="1" type="ORF">FHS39_002562</name>
</gene>
<keyword evidence="2" id="KW-1185">Reference proteome</keyword>
<accession>A0A7W7LPV7</accession>
<dbReference type="AlphaFoldDB" id="A0A7W7LPV7"/>